<dbReference type="Pfam" id="PF00098">
    <property type="entry name" value="zf-CCHC"/>
    <property type="match status" value="1"/>
</dbReference>
<reference evidence="5" key="1">
    <citation type="submission" date="2017-07" db="EMBL/GenBank/DDBJ databases">
        <title>Taro Niue Genome Assembly and Annotation.</title>
        <authorList>
            <person name="Atibalentja N."/>
            <person name="Keating K."/>
            <person name="Fields C.J."/>
        </authorList>
    </citation>
    <scope>NUCLEOTIDE SEQUENCE</scope>
    <source>
        <strain evidence="5">Niue_2</strain>
        <tissue evidence="5">Leaf</tissue>
    </source>
</reference>
<dbReference type="GO" id="GO:0008270">
    <property type="term" value="F:zinc ion binding"/>
    <property type="evidence" value="ECO:0007669"/>
    <property type="project" value="UniProtKB-KW"/>
</dbReference>
<evidence type="ECO:0000256" key="3">
    <source>
        <dbReference type="SAM" id="Phobius"/>
    </source>
</evidence>
<dbReference type="SUPFAM" id="SSF57756">
    <property type="entry name" value="Retrovirus zinc finger-like domains"/>
    <property type="match status" value="1"/>
</dbReference>
<evidence type="ECO:0000256" key="1">
    <source>
        <dbReference type="PROSITE-ProRule" id="PRU00047"/>
    </source>
</evidence>
<protein>
    <recommendedName>
        <fullName evidence="4">CCHC-type domain-containing protein</fullName>
    </recommendedName>
</protein>
<comment type="caution">
    <text evidence="5">The sequence shown here is derived from an EMBL/GenBank/DDBJ whole genome shotgun (WGS) entry which is preliminary data.</text>
</comment>
<dbReference type="InterPro" id="IPR001878">
    <property type="entry name" value="Znf_CCHC"/>
</dbReference>
<feature type="domain" description="CCHC-type" evidence="4">
    <location>
        <begin position="47"/>
        <end position="62"/>
    </location>
</feature>
<dbReference type="InterPro" id="IPR036875">
    <property type="entry name" value="Znf_CCHC_sf"/>
</dbReference>
<organism evidence="5 6">
    <name type="scientific">Colocasia esculenta</name>
    <name type="common">Wild taro</name>
    <name type="synonym">Arum esculentum</name>
    <dbReference type="NCBI Taxonomy" id="4460"/>
    <lineage>
        <taxon>Eukaryota</taxon>
        <taxon>Viridiplantae</taxon>
        <taxon>Streptophyta</taxon>
        <taxon>Embryophyta</taxon>
        <taxon>Tracheophyta</taxon>
        <taxon>Spermatophyta</taxon>
        <taxon>Magnoliopsida</taxon>
        <taxon>Liliopsida</taxon>
        <taxon>Araceae</taxon>
        <taxon>Aroideae</taxon>
        <taxon>Colocasieae</taxon>
        <taxon>Colocasia</taxon>
    </lineage>
</organism>
<dbReference type="PROSITE" id="PS50158">
    <property type="entry name" value="ZF_CCHC"/>
    <property type="match status" value="1"/>
</dbReference>
<keyword evidence="3" id="KW-1133">Transmembrane helix</keyword>
<feature type="compositionally biased region" description="Basic and acidic residues" evidence="2">
    <location>
        <begin position="52"/>
        <end position="71"/>
    </location>
</feature>
<keyword evidence="3" id="KW-0812">Transmembrane</keyword>
<dbReference type="Gene3D" id="4.10.60.10">
    <property type="entry name" value="Zinc finger, CCHC-type"/>
    <property type="match status" value="1"/>
</dbReference>
<proteinExistence type="predicted"/>
<dbReference type="GO" id="GO:0003676">
    <property type="term" value="F:nucleic acid binding"/>
    <property type="evidence" value="ECO:0007669"/>
    <property type="project" value="InterPro"/>
</dbReference>
<dbReference type="AlphaFoldDB" id="A0A843V7E5"/>
<keyword evidence="1" id="KW-0863">Zinc-finger</keyword>
<dbReference type="EMBL" id="NMUH01001406">
    <property type="protein sequence ID" value="MQL92058.1"/>
    <property type="molecule type" value="Genomic_DNA"/>
</dbReference>
<keyword evidence="6" id="KW-1185">Reference proteome</keyword>
<dbReference type="Proteomes" id="UP000652761">
    <property type="component" value="Unassembled WGS sequence"/>
</dbReference>
<evidence type="ECO:0000313" key="6">
    <source>
        <dbReference type="Proteomes" id="UP000652761"/>
    </source>
</evidence>
<evidence type="ECO:0000256" key="2">
    <source>
        <dbReference type="SAM" id="MobiDB-lite"/>
    </source>
</evidence>
<evidence type="ECO:0000259" key="4">
    <source>
        <dbReference type="PROSITE" id="PS50158"/>
    </source>
</evidence>
<keyword evidence="1" id="KW-0479">Metal-binding</keyword>
<name>A0A843V7E5_COLES</name>
<gene>
    <name evidence="5" type="ORF">Taro_024670</name>
</gene>
<keyword evidence="3" id="KW-0472">Membrane</keyword>
<accession>A0A843V7E5</accession>
<keyword evidence="1" id="KW-0862">Zinc</keyword>
<feature type="region of interest" description="Disordered" evidence="2">
    <location>
        <begin position="52"/>
        <end position="102"/>
    </location>
</feature>
<feature type="transmembrane region" description="Helical" evidence="3">
    <location>
        <begin position="158"/>
        <end position="183"/>
    </location>
</feature>
<dbReference type="SMART" id="SM00343">
    <property type="entry name" value="ZnF_C2HC"/>
    <property type="match status" value="1"/>
</dbReference>
<evidence type="ECO:0000313" key="5">
    <source>
        <dbReference type="EMBL" id="MQL92058.1"/>
    </source>
</evidence>
<sequence>MSIPYIQIYFQNSVEFKSSRSRRKFFKKWKDFKKPEGKDVKKSESICYECKKPGHIKTDCPKLKKAEFKKKDNSKKKAMTAAWNNESDSDSESSSSDEEEEKANMAFIANTNKQSFKLPPTGRFKLNVDGALKHSSGIAAGGGILRNDRGDLTRLRMLWLPLVAPLLNLVISCFPGPIFLLLLRDPVVWIRQGFLP</sequence>
<feature type="compositionally biased region" description="Acidic residues" evidence="2">
    <location>
        <begin position="87"/>
        <end position="101"/>
    </location>
</feature>